<gene>
    <name evidence="1" type="ORF">PQO05_19995</name>
</gene>
<keyword evidence="2" id="KW-1185">Reference proteome</keyword>
<dbReference type="EMBL" id="CP117167">
    <property type="protein sequence ID" value="WCT11023.1"/>
    <property type="molecule type" value="Genomic_DNA"/>
</dbReference>
<sequence length="110" mass="12772">MIKKLFFFLKVQYRRIVLRKPLYINKYVETIPENLKPGILYIEGSDGKYWFAALLCPCGCGKEINVNLDSDESPCWKLGDSKCSDLTPSLWKNNGCKSHFFLKKGEIKWC</sequence>
<dbReference type="Pfam" id="PF20137">
    <property type="entry name" value="BubE"/>
    <property type="match status" value="1"/>
</dbReference>
<name>A0ABY7T448_9SPHI</name>
<proteinExistence type="predicted"/>
<reference evidence="1 2" key="1">
    <citation type="submission" date="2023-02" db="EMBL/GenBank/DDBJ databases">
        <title>Genome sequence of Mucilaginibacter jinjuensis strain KACC 16571.</title>
        <authorList>
            <person name="Kim S."/>
            <person name="Heo J."/>
            <person name="Kwon S.-W."/>
        </authorList>
    </citation>
    <scope>NUCLEOTIDE SEQUENCE [LARGE SCALE GENOMIC DNA]</scope>
    <source>
        <strain evidence="1 2">KACC 16571</strain>
    </source>
</reference>
<organism evidence="1 2">
    <name type="scientific">Mucilaginibacter jinjuensis</name>
    <dbReference type="NCBI Taxonomy" id="1176721"/>
    <lineage>
        <taxon>Bacteria</taxon>
        <taxon>Pseudomonadati</taxon>
        <taxon>Bacteroidota</taxon>
        <taxon>Sphingobacteriia</taxon>
        <taxon>Sphingobacteriales</taxon>
        <taxon>Sphingobacteriaceae</taxon>
        <taxon>Mucilaginibacter</taxon>
    </lineage>
</organism>
<dbReference type="Proteomes" id="UP001216139">
    <property type="component" value="Chromosome"/>
</dbReference>
<dbReference type="InterPro" id="IPR045384">
    <property type="entry name" value="DUF6527"/>
</dbReference>
<dbReference type="RefSeq" id="WP_273629210.1">
    <property type="nucleotide sequence ID" value="NZ_CP117167.1"/>
</dbReference>
<evidence type="ECO:0000313" key="1">
    <source>
        <dbReference type="EMBL" id="WCT11023.1"/>
    </source>
</evidence>
<accession>A0ABY7T448</accession>
<protein>
    <submittedName>
        <fullName evidence="1">DUF6527 family protein</fullName>
    </submittedName>
</protein>
<evidence type="ECO:0000313" key="2">
    <source>
        <dbReference type="Proteomes" id="UP001216139"/>
    </source>
</evidence>